<evidence type="ECO:0000313" key="4">
    <source>
        <dbReference type="EMBL" id="NOU59819.1"/>
    </source>
</evidence>
<dbReference type="PANTHER" id="PTHR21666:SF289">
    <property type="entry name" value="L-ALA--D-GLU ENDOPEPTIDASE"/>
    <property type="match status" value="1"/>
</dbReference>
<dbReference type="RefSeq" id="WP_171595095.1">
    <property type="nucleotide sequence ID" value="NZ_RZNH01000011.1"/>
</dbReference>
<evidence type="ECO:0000256" key="2">
    <source>
        <dbReference type="SAM" id="Coils"/>
    </source>
</evidence>
<reference evidence="4 5" key="1">
    <citation type="submission" date="2018-12" db="EMBL/GenBank/DDBJ databases">
        <title>Marinifilum JC070 sp. nov., a marine bacterium isolated from Yongle Blue Hole in the South China Sea.</title>
        <authorList>
            <person name="Fu T."/>
        </authorList>
    </citation>
    <scope>NUCLEOTIDE SEQUENCE [LARGE SCALE GENOMIC DNA]</scope>
    <source>
        <strain evidence="4 5">JC070</strain>
    </source>
</reference>
<dbReference type="PANTHER" id="PTHR21666">
    <property type="entry name" value="PEPTIDASE-RELATED"/>
    <property type="match status" value="1"/>
</dbReference>
<proteinExistence type="predicted"/>
<keyword evidence="1" id="KW-0732">Signal</keyword>
<gene>
    <name evidence="4" type="ORF">ELS83_08295</name>
</gene>
<dbReference type="CDD" id="cd12797">
    <property type="entry name" value="M23_peptidase"/>
    <property type="match status" value="1"/>
</dbReference>
<evidence type="ECO:0000313" key="5">
    <source>
        <dbReference type="Proteomes" id="UP000732105"/>
    </source>
</evidence>
<dbReference type="Proteomes" id="UP000732105">
    <property type="component" value="Unassembled WGS sequence"/>
</dbReference>
<dbReference type="Gene3D" id="6.10.250.3150">
    <property type="match status" value="1"/>
</dbReference>
<evidence type="ECO:0000256" key="1">
    <source>
        <dbReference type="ARBA" id="ARBA00022729"/>
    </source>
</evidence>
<evidence type="ECO:0000259" key="3">
    <source>
        <dbReference type="Pfam" id="PF01551"/>
    </source>
</evidence>
<keyword evidence="2" id="KW-0175">Coiled coil</keyword>
<dbReference type="Pfam" id="PF01551">
    <property type="entry name" value="Peptidase_M23"/>
    <property type="match status" value="1"/>
</dbReference>
<sequence>MIGVSKKRFSVITLYVLVLLISLSVDAFSQTSMSTLKKRKEQNEKDIAYTNTLINNTVKNKKVSLGRLNLLNQRIRSRQALINSIEAEISHIGSQIRQKQNDISKLEDELDKLKKQYAKVIVYAHKQKNSYEKLMFLLSSKDFNQAYKRYKYLQQFSEYSRKQGKTIGEKKDSLAAKIVELNKVKGEKEELLAQKTDENKKLSAEKSQQSALVQNLKKREKQLRDDLRKQKRYAQKLQKEIQKIIERQARLAKKSSKSAGKYAITPEDKTLSLSFDKNKGKLPWPTKTGFISEKFGEHPHPVLKHVTVRNDGVNITTDSKSDCRSVFKGEVTHILSMPGLNNVVIIRHGEFFSVYSNLATVNVKKGDLVQSKEKIGVVYTDSSQDQTVLKFQLWKGSTKLNPAQWLYRN</sequence>
<dbReference type="EMBL" id="RZNH01000011">
    <property type="protein sequence ID" value="NOU59819.1"/>
    <property type="molecule type" value="Genomic_DNA"/>
</dbReference>
<dbReference type="Gene3D" id="2.70.70.10">
    <property type="entry name" value="Glucose Permease (Domain IIA)"/>
    <property type="match status" value="1"/>
</dbReference>
<accession>A0ABX1WUP6</accession>
<dbReference type="SUPFAM" id="SSF51261">
    <property type="entry name" value="Duplicated hybrid motif"/>
    <property type="match status" value="1"/>
</dbReference>
<feature type="domain" description="M23ase beta-sheet core" evidence="3">
    <location>
        <begin position="310"/>
        <end position="402"/>
    </location>
</feature>
<dbReference type="InterPro" id="IPR050570">
    <property type="entry name" value="Cell_wall_metabolism_enzyme"/>
</dbReference>
<organism evidence="4 5">
    <name type="scientific">Marinifilum caeruleilacunae</name>
    <dbReference type="NCBI Taxonomy" id="2499076"/>
    <lineage>
        <taxon>Bacteria</taxon>
        <taxon>Pseudomonadati</taxon>
        <taxon>Bacteroidota</taxon>
        <taxon>Bacteroidia</taxon>
        <taxon>Marinilabiliales</taxon>
        <taxon>Marinifilaceae</taxon>
    </lineage>
</organism>
<dbReference type="InterPro" id="IPR016047">
    <property type="entry name" value="M23ase_b-sheet_dom"/>
</dbReference>
<feature type="coiled-coil region" evidence="2">
    <location>
        <begin position="181"/>
        <end position="254"/>
    </location>
</feature>
<dbReference type="InterPro" id="IPR011055">
    <property type="entry name" value="Dup_hybrid_motif"/>
</dbReference>
<protein>
    <submittedName>
        <fullName evidence="4">Peptidase M23</fullName>
    </submittedName>
</protein>
<feature type="coiled-coil region" evidence="2">
    <location>
        <begin position="89"/>
        <end position="123"/>
    </location>
</feature>
<comment type="caution">
    <text evidence="4">The sequence shown here is derived from an EMBL/GenBank/DDBJ whole genome shotgun (WGS) entry which is preliminary data.</text>
</comment>
<keyword evidence="5" id="KW-1185">Reference proteome</keyword>
<name>A0ABX1WUP6_9BACT</name>